<evidence type="ECO:0000256" key="5">
    <source>
        <dbReference type="SAM" id="MobiDB-lite"/>
    </source>
</evidence>
<protein>
    <recommendedName>
        <fullName evidence="2">DNA ligase (ATP)</fullName>
        <ecNumber evidence="2">6.5.1.1</ecNumber>
    </recommendedName>
</protein>
<dbReference type="PANTHER" id="PTHR45674">
    <property type="entry name" value="DNA LIGASE 1/3 FAMILY MEMBER"/>
    <property type="match status" value="1"/>
</dbReference>
<dbReference type="CDD" id="cd07970">
    <property type="entry name" value="OBF_DNA_ligase_LigC"/>
    <property type="match status" value="1"/>
</dbReference>
<comment type="catalytic activity">
    <reaction evidence="4">
        <text>ATP + (deoxyribonucleotide)n-3'-hydroxyl + 5'-phospho-(deoxyribonucleotide)m = (deoxyribonucleotide)n+m + AMP + diphosphate.</text>
        <dbReference type="EC" id="6.5.1.1"/>
    </reaction>
</comment>
<dbReference type="PANTHER" id="PTHR45674:SF4">
    <property type="entry name" value="DNA LIGASE 1"/>
    <property type="match status" value="1"/>
</dbReference>
<comment type="similarity">
    <text evidence="1">Belongs to the ATP-dependent DNA ligase family.</text>
</comment>
<dbReference type="InterPro" id="IPR012340">
    <property type="entry name" value="NA-bd_OB-fold"/>
</dbReference>
<dbReference type="GO" id="GO:0003910">
    <property type="term" value="F:DNA ligase (ATP) activity"/>
    <property type="evidence" value="ECO:0007669"/>
    <property type="project" value="UniProtKB-EC"/>
</dbReference>
<proteinExistence type="inferred from homology"/>
<evidence type="ECO:0000256" key="1">
    <source>
        <dbReference type="ARBA" id="ARBA00007572"/>
    </source>
</evidence>
<dbReference type="Gene3D" id="3.30.470.30">
    <property type="entry name" value="DNA ligase/mRNA capping enzyme"/>
    <property type="match status" value="1"/>
</dbReference>
<dbReference type="SUPFAM" id="SSF56091">
    <property type="entry name" value="DNA ligase/mRNA capping enzyme, catalytic domain"/>
    <property type="match status" value="1"/>
</dbReference>
<dbReference type="InterPro" id="IPR012309">
    <property type="entry name" value="DNA_ligase_ATP-dep_C"/>
</dbReference>
<feature type="region of interest" description="Disordered" evidence="5">
    <location>
        <begin position="287"/>
        <end position="306"/>
    </location>
</feature>
<dbReference type="PROSITE" id="PS50160">
    <property type="entry name" value="DNA_LIGASE_A3"/>
    <property type="match status" value="1"/>
</dbReference>
<evidence type="ECO:0000259" key="6">
    <source>
        <dbReference type="PROSITE" id="PS50160"/>
    </source>
</evidence>
<comment type="caution">
    <text evidence="7">The sequence shown here is derived from an EMBL/GenBank/DDBJ whole genome shotgun (WGS) entry which is preliminary data.</text>
</comment>
<evidence type="ECO:0000256" key="4">
    <source>
        <dbReference type="ARBA" id="ARBA00034003"/>
    </source>
</evidence>
<sequence length="374" mass="42625">MAPKAERDAEWGTAIAPPYGPMLAKPVKKLPDGEYLYEPKWDGFRSIIWRSGDMVEIGSRNSRPMTRYFPELVEAIIKNFPDHSAIDGEIIMIDPETGDRLNFDALQQRIHPAASRIKKLSEQMPASFVAFDLLALGQTNYVEKPFRERRAALEKALKKAKPPIYLTKATSDPAEAEKWFEQFEGAGLDGVIAKPLDEPYVEDKRVMFKLKHERTADCVVAGYRLYKDEKDAIGSLLLGLYTDDGQLNSVGVIGALPMARRKELFEELQPLVTTFEGHPWAWAEPEEVTPDNRDQSFPRTPTAAAHSRWNAKKDLSFTPLRPERVVEVRYDHMEGDRFRHTAQWVGWRDDRDPESCTYEQLEEPVSYDLGDVLG</sequence>
<dbReference type="GO" id="GO:0005524">
    <property type="term" value="F:ATP binding"/>
    <property type="evidence" value="ECO:0007669"/>
    <property type="project" value="InterPro"/>
</dbReference>
<dbReference type="InterPro" id="IPR012310">
    <property type="entry name" value="DNA_ligase_ATP-dep_cent"/>
</dbReference>
<dbReference type="EMBL" id="DYZF01000204">
    <property type="protein sequence ID" value="HJE51933.1"/>
    <property type="molecule type" value="Genomic_DNA"/>
</dbReference>
<keyword evidence="3 7" id="KW-0436">Ligase</keyword>
<gene>
    <name evidence="7" type="ORF">K8V15_08155</name>
</gene>
<dbReference type="EC" id="6.5.1.1" evidence="2"/>
<reference evidence="7" key="1">
    <citation type="journal article" date="2021" name="PeerJ">
        <title>Extensive microbial diversity within the chicken gut microbiome revealed by metagenomics and culture.</title>
        <authorList>
            <person name="Gilroy R."/>
            <person name="Ravi A."/>
            <person name="Getino M."/>
            <person name="Pursley I."/>
            <person name="Horton D.L."/>
            <person name="Alikhan N.F."/>
            <person name="Baker D."/>
            <person name="Gharbi K."/>
            <person name="Hall N."/>
            <person name="Watson M."/>
            <person name="Adriaenssens E.M."/>
            <person name="Foster-Nyarko E."/>
            <person name="Jarju S."/>
            <person name="Secka A."/>
            <person name="Antonio M."/>
            <person name="Oren A."/>
            <person name="Chaudhuri R.R."/>
            <person name="La Ragione R."/>
            <person name="Hildebrand F."/>
            <person name="Pallen M.J."/>
        </authorList>
    </citation>
    <scope>NUCLEOTIDE SEQUENCE</scope>
    <source>
        <strain evidence="7">ChiGjej3B3-7470</strain>
    </source>
</reference>
<dbReference type="Pfam" id="PF01068">
    <property type="entry name" value="DNA_ligase_A_M"/>
    <property type="match status" value="1"/>
</dbReference>
<dbReference type="SUPFAM" id="SSF50249">
    <property type="entry name" value="Nucleic acid-binding proteins"/>
    <property type="match status" value="1"/>
</dbReference>
<dbReference type="GO" id="GO:0006281">
    <property type="term" value="P:DNA repair"/>
    <property type="evidence" value="ECO:0007669"/>
    <property type="project" value="InterPro"/>
</dbReference>
<feature type="domain" description="ATP-dependent DNA ligase family profile" evidence="6">
    <location>
        <begin position="119"/>
        <end position="262"/>
    </location>
</feature>
<dbReference type="AlphaFoldDB" id="A0A921ENZ6"/>
<accession>A0A921ENZ6</accession>
<name>A0A921ENZ6_9ACTN</name>
<evidence type="ECO:0000256" key="3">
    <source>
        <dbReference type="ARBA" id="ARBA00022598"/>
    </source>
</evidence>
<dbReference type="GO" id="GO:0006310">
    <property type="term" value="P:DNA recombination"/>
    <property type="evidence" value="ECO:0007669"/>
    <property type="project" value="InterPro"/>
</dbReference>
<dbReference type="InterPro" id="IPR050191">
    <property type="entry name" value="ATP-dep_DNA_ligase"/>
</dbReference>
<dbReference type="Proteomes" id="UP000712713">
    <property type="component" value="Unassembled WGS sequence"/>
</dbReference>
<dbReference type="InterPro" id="IPR044117">
    <property type="entry name" value="OBF_LigC-like"/>
</dbReference>
<dbReference type="InterPro" id="IPR044119">
    <property type="entry name" value="Adenylation_LigC-like"/>
</dbReference>
<evidence type="ECO:0000313" key="7">
    <source>
        <dbReference type="EMBL" id="HJE51933.1"/>
    </source>
</evidence>
<organism evidence="7 8">
    <name type="scientific">Tessaracoccus flavescens</name>
    <dbReference type="NCBI Taxonomy" id="399497"/>
    <lineage>
        <taxon>Bacteria</taxon>
        <taxon>Bacillati</taxon>
        <taxon>Actinomycetota</taxon>
        <taxon>Actinomycetes</taxon>
        <taxon>Propionibacteriales</taxon>
        <taxon>Propionibacteriaceae</taxon>
        <taxon>Tessaracoccus</taxon>
    </lineage>
</organism>
<evidence type="ECO:0000256" key="2">
    <source>
        <dbReference type="ARBA" id="ARBA00012727"/>
    </source>
</evidence>
<dbReference type="Pfam" id="PF04679">
    <property type="entry name" value="DNA_ligase_A_C"/>
    <property type="match status" value="1"/>
</dbReference>
<dbReference type="NCBIfam" id="NF006078">
    <property type="entry name" value="PRK08224.1"/>
    <property type="match status" value="1"/>
</dbReference>
<dbReference type="Gene3D" id="2.40.50.140">
    <property type="entry name" value="Nucleic acid-binding proteins"/>
    <property type="match status" value="1"/>
</dbReference>
<evidence type="ECO:0000313" key="8">
    <source>
        <dbReference type="Proteomes" id="UP000712713"/>
    </source>
</evidence>
<reference evidence="7" key="2">
    <citation type="submission" date="2021-09" db="EMBL/GenBank/DDBJ databases">
        <authorList>
            <person name="Gilroy R."/>
        </authorList>
    </citation>
    <scope>NUCLEOTIDE SEQUENCE</scope>
    <source>
        <strain evidence="7">ChiGjej3B3-7470</strain>
    </source>
</reference>
<dbReference type="CDD" id="cd07905">
    <property type="entry name" value="Adenylation_DNA_ligase_LigC"/>
    <property type="match status" value="1"/>
</dbReference>